<reference evidence="14 15" key="1">
    <citation type="submission" date="2020-03" db="EMBL/GenBank/DDBJ databases">
        <title>Complete genome sequences of two sulfur-disproportionating bacterial strains T55J and Mzg5.</title>
        <authorList>
            <person name="Umezawa K."/>
            <person name="Kojima H."/>
            <person name="Kato Y."/>
            <person name="Fukui M."/>
        </authorList>
    </citation>
    <scope>NUCLEOTIDE SEQUENCE [LARGE SCALE GENOMIC DNA]</scope>
    <source>
        <strain evidence="14 15">T55J</strain>
    </source>
</reference>
<name>A0A7G1GZD5_9BACT</name>
<keyword evidence="15" id="KW-1185">Reference proteome</keyword>
<protein>
    <recommendedName>
        <fullName evidence="4 13">Tetraacyldisaccharide 4'-kinase</fullName>
        <ecNumber evidence="3 13">2.7.1.130</ecNumber>
    </recommendedName>
    <alternativeName>
        <fullName evidence="12 13">Lipid A 4'-kinase</fullName>
    </alternativeName>
</protein>
<dbReference type="GO" id="GO:0005886">
    <property type="term" value="C:plasma membrane"/>
    <property type="evidence" value="ECO:0007669"/>
    <property type="project" value="TreeGrafter"/>
</dbReference>
<sequence length="347" mass="39865">MTFLEFPYYIGYSLDKCCKLKQQKRLPNKVISIGNITVGGTGKTPATIAIAEEAKRRGFSPIILTRGYRGKVKGPVFVQQSRDTSPLHPFTSSSRLYGDEPVLMAERLKDVLIVKCADRYEGGMFALSSIHRFSHLPIIFILDDGFQHWRLYRDIDIVLIDGLNPFGNRRLLPIGPLREPLNELKRADIFVVTKTKNKALSDELGNINPDTPVYFSEYRVRKIMDMDGNEYPVEMLKDKNIYAFCGIANPDSFMQIVRSICGDVRGFKAYRDHYLYSQKDIIHLTQQCKVLNCDFLLTTEKDMVKIKEIQNSKFRVQNILYLEVDFCAESEFFDLIFKSILKGTKPL</sequence>
<dbReference type="EC" id="2.7.1.130" evidence="3 13"/>
<dbReference type="PANTHER" id="PTHR42724">
    <property type="entry name" value="TETRAACYLDISACCHARIDE 4'-KINASE"/>
    <property type="match status" value="1"/>
</dbReference>
<evidence type="ECO:0000256" key="11">
    <source>
        <dbReference type="ARBA" id="ARBA00023098"/>
    </source>
</evidence>
<evidence type="ECO:0000256" key="12">
    <source>
        <dbReference type="ARBA" id="ARBA00029757"/>
    </source>
</evidence>
<keyword evidence="5 13" id="KW-0444">Lipid biosynthesis</keyword>
<dbReference type="EMBL" id="AP022873">
    <property type="protein sequence ID" value="BCB95369.1"/>
    <property type="molecule type" value="Genomic_DNA"/>
</dbReference>
<comment type="pathway">
    <text evidence="2 13">Glycolipid biosynthesis; lipid IV(A) biosynthesis; lipid IV(A) from (3R)-3-hydroxytetradecanoyl-[acyl-carrier-protein] and UDP-N-acetyl-alpha-D-glucosamine: step 6/6.</text>
</comment>
<keyword evidence="10 13" id="KW-0067">ATP-binding</keyword>
<keyword evidence="11 13" id="KW-0443">Lipid metabolism</keyword>
<organism evidence="14 15">
    <name type="scientific">Dissulfurispira thermophila</name>
    <dbReference type="NCBI Taxonomy" id="2715679"/>
    <lineage>
        <taxon>Bacteria</taxon>
        <taxon>Pseudomonadati</taxon>
        <taxon>Nitrospirota</taxon>
        <taxon>Thermodesulfovibrionia</taxon>
        <taxon>Thermodesulfovibrionales</taxon>
        <taxon>Dissulfurispiraceae</taxon>
        <taxon>Dissulfurispira</taxon>
    </lineage>
</organism>
<evidence type="ECO:0000256" key="4">
    <source>
        <dbReference type="ARBA" id="ARBA00016436"/>
    </source>
</evidence>
<evidence type="ECO:0000256" key="13">
    <source>
        <dbReference type="HAMAP-Rule" id="MF_00409"/>
    </source>
</evidence>
<evidence type="ECO:0000256" key="9">
    <source>
        <dbReference type="ARBA" id="ARBA00022777"/>
    </source>
</evidence>
<dbReference type="InterPro" id="IPR003758">
    <property type="entry name" value="LpxK"/>
</dbReference>
<dbReference type="SUPFAM" id="SSF52540">
    <property type="entry name" value="P-loop containing nucleoside triphosphate hydrolases"/>
    <property type="match status" value="1"/>
</dbReference>
<keyword evidence="6 13" id="KW-0441">Lipid A biosynthesis</keyword>
<evidence type="ECO:0000256" key="1">
    <source>
        <dbReference type="ARBA" id="ARBA00002274"/>
    </source>
</evidence>
<evidence type="ECO:0000256" key="10">
    <source>
        <dbReference type="ARBA" id="ARBA00022840"/>
    </source>
</evidence>
<dbReference type="UniPathway" id="UPA00359">
    <property type="reaction ID" value="UER00482"/>
</dbReference>
<dbReference type="AlphaFoldDB" id="A0A7G1GZD5"/>
<proteinExistence type="inferred from homology"/>
<dbReference type="HAMAP" id="MF_00409">
    <property type="entry name" value="LpxK"/>
    <property type="match status" value="1"/>
</dbReference>
<evidence type="ECO:0000256" key="5">
    <source>
        <dbReference type="ARBA" id="ARBA00022516"/>
    </source>
</evidence>
<dbReference type="GO" id="GO:0009245">
    <property type="term" value="P:lipid A biosynthetic process"/>
    <property type="evidence" value="ECO:0007669"/>
    <property type="project" value="UniProtKB-UniRule"/>
</dbReference>
<evidence type="ECO:0000256" key="8">
    <source>
        <dbReference type="ARBA" id="ARBA00022741"/>
    </source>
</evidence>
<dbReference type="PANTHER" id="PTHR42724:SF1">
    <property type="entry name" value="TETRAACYLDISACCHARIDE 4'-KINASE, MITOCHONDRIAL-RELATED"/>
    <property type="match status" value="1"/>
</dbReference>
<evidence type="ECO:0000256" key="3">
    <source>
        <dbReference type="ARBA" id="ARBA00012071"/>
    </source>
</evidence>
<dbReference type="Proteomes" id="UP000516360">
    <property type="component" value="Chromosome"/>
</dbReference>
<accession>A0A7G1GZD5</accession>
<dbReference type="GO" id="GO:0009029">
    <property type="term" value="F:lipid-A 4'-kinase activity"/>
    <property type="evidence" value="ECO:0007669"/>
    <property type="project" value="UniProtKB-UniRule"/>
</dbReference>
<keyword evidence="9 13" id="KW-0418">Kinase</keyword>
<dbReference type="GO" id="GO:0009244">
    <property type="term" value="P:lipopolysaccharide core region biosynthetic process"/>
    <property type="evidence" value="ECO:0007669"/>
    <property type="project" value="TreeGrafter"/>
</dbReference>
<comment type="catalytic activity">
    <reaction evidence="13">
        <text>a lipid A disaccharide + ATP = a lipid IVA + ADP + H(+)</text>
        <dbReference type="Rhea" id="RHEA:67840"/>
        <dbReference type="ChEBI" id="CHEBI:15378"/>
        <dbReference type="ChEBI" id="CHEBI:30616"/>
        <dbReference type="ChEBI" id="CHEBI:176343"/>
        <dbReference type="ChEBI" id="CHEBI:176425"/>
        <dbReference type="ChEBI" id="CHEBI:456216"/>
        <dbReference type="EC" id="2.7.1.130"/>
    </reaction>
</comment>
<feature type="binding site" evidence="13">
    <location>
        <begin position="37"/>
        <end position="44"/>
    </location>
    <ligand>
        <name>ATP</name>
        <dbReference type="ChEBI" id="CHEBI:30616"/>
    </ligand>
</feature>
<comment type="function">
    <text evidence="1 13">Transfers the gamma-phosphate of ATP to the 4'-position of a tetraacyldisaccharide 1-phosphate intermediate (termed DS-1-P) to form tetraacyldisaccharide 1,4'-bis-phosphate (lipid IVA).</text>
</comment>
<dbReference type="InterPro" id="IPR027417">
    <property type="entry name" value="P-loop_NTPase"/>
</dbReference>
<evidence type="ECO:0000256" key="7">
    <source>
        <dbReference type="ARBA" id="ARBA00022679"/>
    </source>
</evidence>
<keyword evidence="8 13" id="KW-0547">Nucleotide-binding</keyword>
<evidence type="ECO:0000313" key="15">
    <source>
        <dbReference type="Proteomes" id="UP000516360"/>
    </source>
</evidence>
<evidence type="ECO:0000256" key="6">
    <source>
        <dbReference type="ARBA" id="ARBA00022556"/>
    </source>
</evidence>
<comment type="similarity">
    <text evidence="13">Belongs to the LpxK family.</text>
</comment>
<evidence type="ECO:0000256" key="2">
    <source>
        <dbReference type="ARBA" id="ARBA00004870"/>
    </source>
</evidence>
<evidence type="ECO:0000313" key="14">
    <source>
        <dbReference type="EMBL" id="BCB95369.1"/>
    </source>
</evidence>
<gene>
    <name evidence="13 14" type="primary">lpxK</name>
    <name evidence="14" type="ORF">JZK55_02910</name>
</gene>
<dbReference type="KEGG" id="dtp:JZK55_02910"/>
<dbReference type="RefSeq" id="WP_203472870.1">
    <property type="nucleotide sequence ID" value="NZ_AP022873.1"/>
</dbReference>
<dbReference type="NCBIfam" id="TIGR00682">
    <property type="entry name" value="lpxK"/>
    <property type="match status" value="1"/>
</dbReference>
<keyword evidence="7 13" id="KW-0808">Transferase</keyword>
<dbReference type="GO" id="GO:0005524">
    <property type="term" value="F:ATP binding"/>
    <property type="evidence" value="ECO:0007669"/>
    <property type="project" value="UniProtKB-UniRule"/>
</dbReference>
<dbReference type="Pfam" id="PF02606">
    <property type="entry name" value="LpxK"/>
    <property type="match status" value="1"/>
</dbReference>